<feature type="transmembrane region" description="Helical" evidence="6">
    <location>
        <begin position="90"/>
        <end position="110"/>
    </location>
</feature>
<evidence type="ECO:0000256" key="3">
    <source>
        <dbReference type="ARBA" id="ARBA00022692"/>
    </source>
</evidence>
<evidence type="ECO:0000313" key="7">
    <source>
        <dbReference type="EMBL" id="KAH7161970.1"/>
    </source>
</evidence>
<evidence type="ECO:0000313" key="8">
    <source>
        <dbReference type="Proteomes" id="UP000717696"/>
    </source>
</evidence>
<evidence type="ECO:0000256" key="6">
    <source>
        <dbReference type="SAM" id="Phobius"/>
    </source>
</evidence>
<dbReference type="Proteomes" id="UP000717696">
    <property type="component" value="Unassembled WGS sequence"/>
</dbReference>
<dbReference type="EMBL" id="JAGMUU010000001">
    <property type="protein sequence ID" value="KAH7161970.1"/>
    <property type="molecule type" value="Genomic_DNA"/>
</dbReference>
<gene>
    <name evidence="7" type="ORF">B0J13DRAFT_298</name>
</gene>
<feature type="transmembrane region" description="Helical" evidence="6">
    <location>
        <begin position="27"/>
        <end position="50"/>
    </location>
</feature>
<evidence type="ECO:0008006" key="9">
    <source>
        <dbReference type="Google" id="ProtNLM"/>
    </source>
</evidence>
<dbReference type="SUPFAM" id="SSF103473">
    <property type="entry name" value="MFS general substrate transporter"/>
    <property type="match status" value="1"/>
</dbReference>
<dbReference type="AlphaFoldDB" id="A0A9P9FFS3"/>
<protein>
    <recommendedName>
        <fullName evidence="9">Major facilitator superfamily (MFS) profile domain-containing protein</fullName>
    </recommendedName>
</protein>
<dbReference type="Gene3D" id="1.20.1250.20">
    <property type="entry name" value="MFS general substrate transporter like domains"/>
    <property type="match status" value="1"/>
</dbReference>
<dbReference type="InterPro" id="IPR036259">
    <property type="entry name" value="MFS_trans_sf"/>
</dbReference>
<dbReference type="GO" id="GO:0022857">
    <property type="term" value="F:transmembrane transporter activity"/>
    <property type="evidence" value="ECO:0007669"/>
    <property type="project" value="TreeGrafter"/>
</dbReference>
<evidence type="ECO:0000256" key="1">
    <source>
        <dbReference type="ARBA" id="ARBA00004141"/>
    </source>
</evidence>
<keyword evidence="5 6" id="KW-0472">Membrane</keyword>
<name>A0A9P9FFS3_9HYPO</name>
<keyword evidence="3 6" id="KW-0812">Transmembrane</keyword>
<keyword evidence="4 6" id="KW-1133">Transmembrane helix</keyword>
<dbReference type="PANTHER" id="PTHR43791">
    <property type="entry name" value="PERMEASE-RELATED"/>
    <property type="match status" value="1"/>
</dbReference>
<accession>A0A9P9FFS3</accession>
<feature type="transmembrane region" description="Helical" evidence="6">
    <location>
        <begin position="116"/>
        <end position="135"/>
    </location>
</feature>
<proteinExistence type="predicted"/>
<sequence length="138" mass="14888">MNVGSEDQSPWRPAVFKQALWNANTQLVSLGIMMSLLSLTSLSLFIPTLLKSIGYSSTHAQLLTVSPRVFASCVCIEASFASDRLRTRGAVMLVLTPLTMIGFLLLALVPSTAVRYFALFLTTAAAFTCSPILLASGW</sequence>
<dbReference type="GO" id="GO:0016020">
    <property type="term" value="C:membrane"/>
    <property type="evidence" value="ECO:0007669"/>
    <property type="project" value="UniProtKB-SubCell"/>
</dbReference>
<keyword evidence="2" id="KW-0813">Transport</keyword>
<comment type="caution">
    <text evidence="7">The sequence shown here is derived from an EMBL/GenBank/DDBJ whole genome shotgun (WGS) entry which is preliminary data.</text>
</comment>
<dbReference type="PANTHER" id="PTHR43791:SF53">
    <property type="entry name" value="MAJOR FACILITATOR SUPERFAMILY (MFS) PROFILE DOMAIN-CONTAINING PROTEIN"/>
    <property type="match status" value="1"/>
</dbReference>
<evidence type="ECO:0000256" key="2">
    <source>
        <dbReference type="ARBA" id="ARBA00022448"/>
    </source>
</evidence>
<evidence type="ECO:0000256" key="4">
    <source>
        <dbReference type="ARBA" id="ARBA00022989"/>
    </source>
</evidence>
<organism evidence="7 8">
    <name type="scientific">Dactylonectria estremocensis</name>
    <dbReference type="NCBI Taxonomy" id="1079267"/>
    <lineage>
        <taxon>Eukaryota</taxon>
        <taxon>Fungi</taxon>
        <taxon>Dikarya</taxon>
        <taxon>Ascomycota</taxon>
        <taxon>Pezizomycotina</taxon>
        <taxon>Sordariomycetes</taxon>
        <taxon>Hypocreomycetidae</taxon>
        <taxon>Hypocreales</taxon>
        <taxon>Nectriaceae</taxon>
        <taxon>Dactylonectria</taxon>
    </lineage>
</organism>
<comment type="subcellular location">
    <subcellularLocation>
        <location evidence="1">Membrane</location>
        <topology evidence="1">Multi-pass membrane protein</topology>
    </subcellularLocation>
</comment>
<reference evidence="7" key="1">
    <citation type="journal article" date="2021" name="Nat. Commun.">
        <title>Genetic determinants of endophytism in the Arabidopsis root mycobiome.</title>
        <authorList>
            <person name="Mesny F."/>
            <person name="Miyauchi S."/>
            <person name="Thiergart T."/>
            <person name="Pickel B."/>
            <person name="Atanasova L."/>
            <person name="Karlsson M."/>
            <person name="Huettel B."/>
            <person name="Barry K.W."/>
            <person name="Haridas S."/>
            <person name="Chen C."/>
            <person name="Bauer D."/>
            <person name="Andreopoulos W."/>
            <person name="Pangilinan J."/>
            <person name="LaButti K."/>
            <person name="Riley R."/>
            <person name="Lipzen A."/>
            <person name="Clum A."/>
            <person name="Drula E."/>
            <person name="Henrissat B."/>
            <person name="Kohler A."/>
            <person name="Grigoriev I.V."/>
            <person name="Martin F.M."/>
            <person name="Hacquard S."/>
        </authorList>
    </citation>
    <scope>NUCLEOTIDE SEQUENCE</scope>
    <source>
        <strain evidence="7">MPI-CAGE-AT-0021</strain>
    </source>
</reference>
<dbReference type="OrthoDB" id="9971669at2759"/>
<evidence type="ECO:0000256" key="5">
    <source>
        <dbReference type="ARBA" id="ARBA00023136"/>
    </source>
</evidence>
<keyword evidence="8" id="KW-1185">Reference proteome</keyword>